<sequence>MIVQIRIKNMNFNKTVANLIAGLLIPVFLKIRWLPNVYDAVFNGVYRYYDFQIKSFGEFLYHVYGSYYVEYTLSTILVLVPFQLLKDYFFKRKGKLSFLNKWGILTGIMVSWILICGSFSNIWWVPWYHNFIYLAFSVGFGLAFTTLLYFLVDRYTEKNKQPKTTNSSRRVIL</sequence>
<name>F4C9T7_SPHS2</name>
<gene>
    <name evidence="2" type="ordered locus">Sph21_4969</name>
</gene>
<organism evidence="2">
    <name type="scientific">Sphingobacterium sp. (strain 21)</name>
    <dbReference type="NCBI Taxonomy" id="743722"/>
    <lineage>
        <taxon>Bacteria</taxon>
        <taxon>Pseudomonadati</taxon>
        <taxon>Bacteroidota</taxon>
        <taxon>Sphingobacteriia</taxon>
        <taxon>Sphingobacteriales</taxon>
        <taxon>Sphingobacteriaceae</taxon>
        <taxon>Sphingobacterium</taxon>
    </lineage>
</organism>
<dbReference type="KEGG" id="shg:Sph21_4969"/>
<evidence type="ECO:0000256" key="1">
    <source>
        <dbReference type="SAM" id="Phobius"/>
    </source>
</evidence>
<keyword evidence="1" id="KW-0472">Membrane</keyword>
<dbReference type="HOGENOM" id="CLU_1721180_0_0_10"/>
<protein>
    <submittedName>
        <fullName evidence="2">Uncharacterized protein</fullName>
    </submittedName>
</protein>
<feature type="transmembrane region" description="Helical" evidence="1">
    <location>
        <begin position="71"/>
        <end position="90"/>
    </location>
</feature>
<reference evidence="2" key="1">
    <citation type="submission" date="2011-03" db="EMBL/GenBank/DDBJ databases">
        <title>Complete sequence of Sphingobacterium sp. 21.</title>
        <authorList>
            <consortium name="US DOE Joint Genome Institute"/>
            <person name="Lucas S."/>
            <person name="Copeland A."/>
            <person name="Lapidus A."/>
            <person name="Cheng J.-F."/>
            <person name="Goodwin L."/>
            <person name="Pitluck S."/>
            <person name="Davenport K."/>
            <person name="Detter J.C."/>
            <person name="Han C."/>
            <person name="Tapia R."/>
            <person name="Land M."/>
            <person name="Hauser L."/>
            <person name="Kyrpides N."/>
            <person name="Ivanova N."/>
            <person name="Ovchinnikova G."/>
            <person name="Pagani I."/>
            <person name="Siebers A.K."/>
            <person name="Allgaier M."/>
            <person name="Thelen M.P."/>
            <person name="Hugenholtz P."/>
            <person name="Woyke T."/>
        </authorList>
    </citation>
    <scope>NUCLEOTIDE SEQUENCE</scope>
    <source>
        <strain evidence="2">21</strain>
    </source>
</reference>
<feature type="transmembrane region" description="Helical" evidence="1">
    <location>
        <begin position="12"/>
        <end position="29"/>
    </location>
</feature>
<accession>F4C9T7</accession>
<feature type="transmembrane region" description="Helical" evidence="1">
    <location>
        <begin position="131"/>
        <end position="152"/>
    </location>
</feature>
<proteinExistence type="predicted"/>
<keyword evidence="1" id="KW-0812">Transmembrane</keyword>
<evidence type="ECO:0000313" key="2">
    <source>
        <dbReference type="EMBL" id="ADZ81472.1"/>
    </source>
</evidence>
<dbReference type="EMBL" id="CP002584">
    <property type="protein sequence ID" value="ADZ81472.1"/>
    <property type="molecule type" value="Genomic_DNA"/>
</dbReference>
<feature type="transmembrane region" description="Helical" evidence="1">
    <location>
        <begin position="102"/>
        <end position="125"/>
    </location>
</feature>
<keyword evidence="1" id="KW-1133">Transmembrane helix</keyword>
<dbReference type="AlphaFoldDB" id="F4C9T7"/>